<protein>
    <recommendedName>
        <fullName evidence="2">Gag1-like clamp domain-containing protein</fullName>
    </recommendedName>
</protein>
<feature type="compositionally biased region" description="Pro residues" evidence="1">
    <location>
        <begin position="107"/>
        <end position="117"/>
    </location>
</feature>
<feature type="compositionally biased region" description="Low complexity" evidence="1">
    <location>
        <begin position="158"/>
        <end position="175"/>
    </location>
</feature>
<evidence type="ECO:0000259" key="2">
    <source>
        <dbReference type="Pfam" id="PF13259"/>
    </source>
</evidence>
<dbReference type="InterPro" id="IPR053274">
    <property type="entry name" value="Fluconazole_resistance"/>
</dbReference>
<feature type="compositionally biased region" description="Low complexity" evidence="1">
    <location>
        <begin position="118"/>
        <end position="135"/>
    </location>
</feature>
<feature type="domain" description="Gag1-like clamp" evidence="2">
    <location>
        <begin position="428"/>
        <end position="580"/>
    </location>
</feature>
<feature type="compositionally biased region" description="Pro residues" evidence="1">
    <location>
        <begin position="12"/>
        <end position="38"/>
    </location>
</feature>
<feature type="compositionally biased region" description="Basic and acidic residues" evidence="1">
    <location>
        <begin position="606"/>
        <end position="634"/>
    </location>
</feature>
<organism evidence="3 4">
    <name type="scientific">Marssonina brunnea f. sp. multigermtubi (strain MB_m1)</name>
    <name type="common">Marssonina leaf spot fungus</name>
    <dbReference type="NCBI Taxonomy" id="1072389"/>
    <lineage>
        <taxon>Eukaryota</taxon>
        <taxon>Fungi</taxon>
        <taxon>Dikarya</taxon>
        <taxon>Ascomycota</taxon>
        <taxon>Pezizomycotina</taxon>
        <taxon>Leotiomycetes</taxon>
        <taxon>Helotiales</taxon>
        <taxon>Drepanopezizaceae</taxon>
        <taxon>Drepanopeziza</taxon>
    </lineage>
</organism>
<dbReference type="InterPro" id="IPR025124">
    <property type="entry name" value="Gag1-like_clamp"/>
</dbReference>
<keyword evidence="4" id="KW-1185">Reference proteome</keyword>
<evidence type="ECO:0000313" key="3">
    <source>
        <dbReference type="EMBL" id="EKD12745.1"/>
    </source>
</evidence>
<feature type="region of interest" description="Disordered" evidence="1">
    <location>
        <begin position="322"/>
        <end position="443"/>
    </location>
</feature>
<dbReference type="HOGENOM" id="CLU_419817_0_0_1"/>
<feature type="compositionally biased region" description="Basic and acidic residues" evidence="1">
    <location>
        <begin position="371"/>
        <end position="388"/>
    </location>
</feature>
<dbReference type="eggNOG" id="ENOG502SRCS">
    <property type="taxonomic scope" value="Eukaryota"/>
</dbReference>
<reference evidence="3 4" key="1">
    <citation type="journal article" date="2012" name="BMC Genomics">
        <title>Sequencing the genome of Marssonina brunnea reveals fungus-poplar co-evolution.</title>
        <authorList>
            <person name="Zhu S."/>
            <person name="Cao Y.-Z."/>
            <person name="Jiang C."/>
            <person name="Tan B.-Y."/>
            <person name="Wang Z."/>
            <person name="Feng S."/>
            <person name="Zhang L."/>
            <person name="Su X.-H."/>
            <person name="Brejova B."/>
            <person name="Vinar T."/>
            <person name="Xu M."/>
            <person name="Wang M.-X."/>
            <person name="Zhang S.-G."/>
            <person name="Huang M.-R."/>
            <person name="Wu R."/>
            <person name="Zhou Y."/>
        </authorList>
    </citation>
    <scope>NUCLEOTIDE SEQUENCE [LARGE SCALE GENOMIC DNA]</scope>
    <source>
        <strain evidence="3 4">MB_m1</strain>
    </source>
</reference>
<dbReference type="Proteomes" id="UP000006753">
    <property type="component" value="Unassembled WGS sequence"/>
</dbReference>
<dbReference type="PANTHER" id="PTHR28065:SF1">
    <property type="entry name" value="DUF4050 DOMAIN-CONTAINING PROTEIN"/>
    <property type="match status" value="1"/>
</dbReference>
<name>K1W6V1_MARBU</name>
<evidence type="ECO:0000313" key="4">
    <source>
        <dbReference type="Proteomes" id="UP000006753"/>
    </source>
</evidence>
<feature type="compositionally biased region" description="Low complexity" evidence="1">
    <location>
        <begin position="335"/>
        <end position="354"/>
    </location>
</feature>
<gene>
    <name evidence="3" type="ORF">MBM_08974</name>
</gene>
<sequence>MIFHRHIASPLRPLPRLPPRPRPRPPPPPRPPPCPPPRLRLRLRLGNAAMSQDISAALISSPIPVALFPQDRDGSDQASVLPVVATSNMNQGLEPLSPLCESQNLPTPIPTPSPSPSPLFSLSPSSSPLPSPSSFAAIRSSPSHPHSHDAKSIVQNGVAASTSPPAVPASSCSSTLPVDGVSPKNHSTVAPPSQITLGSPPDILSSQPPLSNTSATTPNPASQSTPKPTSDSSATGAVMPVPNTDESEPLRDDAMRGRAKAAFDEAVKNSRAKAILEAREAHRRRNYASTSALTDYEADLTGKDRAKQKEAVKRYLGEKVKNDWSWEWPRPEPSPVGSVEPPVKQPEPEQSSEPPEAEVADEVDLLESNFVEDHSEHSQGEWKERDEWLSNASDEDDLKVPAPRNTASSHDTPTPTSKNSPTPPISVESVGETTNNAREERKCRRKKRLADELIWNDGLRCFVARRDNWTGARKVKRQSSAFPSAKKTPTRGSLSSADRLDSDAADLEDDDTLWEDDVEVPIAPPILPPDNAMRASILPSAYNTIYDKVVVQALSPSCPMNLKDVTRSCVQGWKRDGEWPPEASVPDTLRKKARKLSVASILGLNERERAAASAPKEERDAKNRTHDKDDKDGKGGSLRNSLQKMLHLGKRGA</sequence>
<dbReference type="STRING" id="1072389.K1W6V1"/>
<accession>K1W6V1</accession>
<feature type="compositionally biased region" description="Polar residues" evidence="1">
    <location>
        <begin position="204"/>
        <end position="235"/>
    </location>
</feature>
<feature type="region of interest" description="Disordered" evidence="1">
    <location>
        <begin position="92"/>
        <end position="268"/>
    </location>
</feature>
<feature type="region of interest" description="Disordered" evidence="1">
    <location>
        <begin position="606"/>
        <end position="653"/>
    </location>
</feature>
<dbReference type="OrthoDB" id="5422958at2759"/>
<dbReference type="AlphaFoldDB" id="K1W6V1"/>
<feature type="region of interest" description="Disordered" evidence="1">
    <location>
        <begin position="1"/>
        <end position="40"/>
    </location>
</feature>
<evidence type="ECO:0000256" key="1">
    <source>
        <dbReference type="SAM" id="MobiDB-lite"/>
    </source>
</evidence>
<feature type="compositionally biased region" description="Acidic residues" evidence="1">
    <location>
        <begin position="355"/>
        <end position="365"/>
    </location>
</feature>
<dbReference type="InParanoid" id="K1W6V1"/>
<dbReference type="Pfam" id="PF13259">
    <property type="entry name" value="clamp_Gag1-like"/>
    <property type="match status" value="1"/>
</dbReference>
<feature type="compositionally biased region" description="Polar residues" evidence="1">
    <location>
        <begin position="184"/>
        <end position="197"/>
    </location>
</feature>
<dbReference type="OMA" id="PINLQHM"/>
<dbReference type="KEGG" id="mbe:MBM_08974"/>
<proteinExistence type="predicted"/>
<feature type="region of interest" description="Disordered" evidence="1">
    <location>
        <begin position="473"/>
        <end position="505"/>
    </location>
</feature>
<dbReference type="EMBL" id="JH921454">
    <property type="protein sequence ID" value="EKD12745.1"/>
    <property type="molecule type" value="Genomic_DNA"/>
</dbReference>
<dbReference type="PANTHER" id="PTHR28065">
    <property type="entry name" value="FREQUENIN"/>
    <property type="match status" value="1"/>
</dbReference>
<feature type="compositionally biased region" description="Basic and acidic residues" evidence="1">
    <location>
        <begin position="248"/>
        <end position="268"/>
    </location>
</feature>